<gene>
    <name evidence="4" type="ORF">CGLAU_02755</name>
</gene>
<feature type="transmembrane region" description="Helical" evidence="2">
    <location>
        <begin position="88"/>
        <end position="106"/>
    </location>
</feature>
<feature type="domain" description="DUF418" evidence="3">
    <location>
        <begin position="190"/>
        <end position="325"/>
    </location>
</feature>
<feature type="transmembrane region" description="Helical" evidence="2">
    <location>
        <begin position="255"/>
        <end position="274"/>
    </location>
</feature>
<dbReference type="PANTHER" id="PTHR30590">
    <property type="entry name" value="INNER MEMBRANE PROTEIN"/>
    <property type="match status" value="1"/>
</dbReference>
<dbReference type="Proteomes" id="UP000217209">
    <property type="component" value="Chromosome"/>
</dbReference>
<feature type="transmembrane region" description="Helical" evidence="2">
    <location>
        <begin position="141"/>
        <end position="165"/>
    </location>
</feature>
<feature type="compositionally biased region" description="Pro residues" evidence="1">
    <location>
        <begin position="333"/>
        <end position="355"/>
    </location>
</feature>
<dbReference type="OrthoDB" id="9807744at2"/>
<feature type="transmembrane region" description="Helical" evidence="2">
    <location>
        <begin position="58"/>
        <end position="76"/>
    </location>
</feature>
<sequence length="379" mass="41212">MRTSNTSISNRMLSLDVVRGIALCGIAFVNVQQQWILYPNPDAETPAYMWLDLLARQRFFPVFTFLFGIGFCMIMQSARRRGVSEPRVMARRLAPLLLLGIAHQFLHPGEALMFYAEFGFVVLFPLTFVRDTQRRRTTATWLGVILTLAGAPLGGILVIPGLLLLGFAFAEWSLPMRLDQDPTPAAYALIGLLPLTAAMEYLQYSSYGTQQYPFVASVAGLVYAATWAALAVVLVRTPLRPFLGAVFAPLGRMALTNYIVATFVIIGARIALGIPRLPDVVTNDMFLTGFAVMAAMLVVQSLLSTLWLKYFGQGPLEKAWRWLTWNAGGGPKPAAPKPAAPEPATPEPVNAPPAPDASHAATTPEPRNAAPQSAPGRTA</sequence>
<feature type="transmembrane region" description="Helical" evidence="2">
    <location>
        <begin position="185"/>
        <end position="202"/>
    </location>
</feature>
<dbReference type="InterPro" id="IPR007349">
    <property type="entry name" value="DUF418"/>
</dbReference>
<dbReference type="Pfam" id="PF04235">
    <property type="entry name" value="DUF418"/>
    <property type="match status" value="1"/>
</dbReference>
<accession>A0A1Q2HUK9</accession>
<feature type="transmembrane region" description="Helical" evidence="2">
    <location>
        <begin position="214"/>
        <end position="235"/>
    </location>
</feature>
<dbReference type="RefSeq" id="WP_095659369.1">
    <property type="nucleotide sequence ID" value="NZ_CP019688.1"/>
</dbReference>
<evidence type="ECO:0000256" key="2">
    <source>
        <dbReference type="SAM" id="Phobius"/>
    </source>
</evidence>
<evidence type="ECO:0000256" key="1">
    <source>
        <dbReference type="SAM" id="MobiDB-lite"/>
    </source>
</evidence>
<evidence type="ECO:0000259" key="3">
    <source>
        <dbReference type="Pfam" id="PF04235"/>
    </source>
</evidence>
<organism evidence="4 5">
    <name type="scientific">Corynebacterium glaucum</name>
    <dbReference type="NCBI Taxonomy" id="187491"/>
    <lineage>
        <taxon>Bacteria</taxon>
        <taxon>Bacillati</taxon>
        <taxon>Actinomycetota</taxon>
        <taxon>Actinomycetes</taxon>
        <taxon>Mycobacteriales</taxon>
        <taxon>Corynebacteriaceae</taxon>
        <taxon>Corynebacterium</taxon>
    </lineage>
</organism>
<keyword evidence="5" id="KW-1185">Reference proteome</keyword>
<dbReference type="AlphaFoldDB" id="A0A1Q2HUK9"/>
<dbReference type="PANTHER" id="PTHR30590:SF2">
    <property type="entry name" value="INNER MEMBRANE PROTEIN"/>
    <property type="match status" value="1"/>
</dbReference>
<feature type="transmembrane region" description="Helical" evidence="2">
    <location>
        <begin position="112"/>
        <end position="129"/>
    </location>
</feature>
<feature type="transmembrane region" description="Helical" evidence="2">
    <location>
        <begin position="286"/>
        <end position="308"/>
    </location>
</feature>
<dbReference type="KEGG" id="cgv:CGLAU_02755"/>
<proteinExistence type="predicted"/>
<evidence type="ECO:0000313" key="4">
    <source>
        <dbReference type="EMBL" id="AQQ14536.1"/>
    </source>
</evidence>
<evidence type="ECO:0000313" key="5">
    <source>
        <dbReference type="Proteomes" id="UP000217209"/>
    </source>
</evidence>
<reference evidence="4" key="1">
    <citation type="submission" date="2016-12" db="EMBL/GenBank/DDBJ databases">
        <authorList>
            <person name="Song W.-J."/>
            <person name="Kurnit D.M."/>
        </authorList>
    </citation>
    <scope>NUCLEOTIDE SEQUENCE [LARGE SCALE GENOMIC DNA]</scope>
    <source>
        <strain evidence="4">DSM 30827</strain>
    </source>
</reference>
<keyword evidence="2" id="KW-0812">Transmembrane</keyword>
<keyword evidence="2" id="KW-1133">Transmembrane helix</keyword>
<feature type="transmembrane region" description="Helical" evidence="2">
    <location>
        <begin position="20"/>
        <end position="38"/>
    </location>
</feature>
<dbReference type="EMBL" id="CP019688">
    <property type="protein sequence ID" value="AQQ14536.1"/>
    <property type="molecule type" value="Genomic_DNA"/>
</dbReference>
<protein>
    <recommendedName>
        <fullName evidence="3">DUF418 domain-containing protein</fullName>
    </recommendedName>
</protein>
<keyword evidence="2" id="KW-0472">Membrane</keyword>
<dbReference type="InterPro" id="IPR052529">
    <property type="entry name" value="Bact_Transport_Assoc"/>
</dbReference>
<name>A0A1Q2HUK9_9CORY</name>
<feature type="region of interest" description="Disordered" evidence="1">
    <location>
        <begin position="330"/>
        <end position="379"/>
    </location>
</feature>